<proteinExistence type="predicted"/>
<dbReference type="RefSeq" id="WP_377929119.1">
    <property type="nucleotide sequence ID" value="NZ_JBHUEM010000024.1"/>
</dbReference>
<dbReference type="Gene3D" id="3.90.1140.10">
    <property type="entry name" value="Cyclic phosphodiesterase"/>
    <property type="match status" value="1"/>
</dbReference>
<dbReference type="SUPFAM" id="SSF55144">
    <property type="entry name" value="LigT-like"/>
    <property type="match status" value="1"/>
</dbReference>
<dbReference type="PANTHER" id="PTHR36039:SF2">
    <property type="entry name" value="RNA LIGASE_CYCLIC NUCLEOTIDE PHOSPHODIESTERASE FAMILY PROTEIN"/>
    <property type="match status" value="1"/>
</dbReference>
<name>A0ABW4LTD8_9BACI</name>
<evidence type="ECO:0000313" key="1">
    <source>
        <dbReference type="EMBL" id="MFD1737903.1"/>
    </source>
</evidence>
<dbReference type="Proteomes" id="UP001597214">
    <property type="component" value="Unassembled WGS sequence"/>
</dbReference>
<accession>A0ABW4LTD8</accession>
<dbReference type="EMBL" id="JBHUEM010000024">
    <property type="protein sequence ID" value="MFD1737903.1"/>
    <property type="molecule type" value="Genomic_DNA"/>
</dbReference>
<dbReference type="InterPro" id="IPR009097">
    <property type="entry name" value="Cyclic_Pdiesterase"/>
</dbReference>
<sequence>MFGVIAIFDEKTERLIKEIWHELRERNISSYAFEVEDRKPHITIATYRDVNNKEFFKRMDDVYEGTQAVDITFESIGSFLNSGALYFAPTVTRKLNDLHVSHHRHFVQFNDIPDSLYLPNYWIPHCTIANRLSSENLTKAFEYCTNCYSKIEGRIDKIAVIDVTEKGKAPIIYCKKLV</sequence>
<comment type="caution">
    <text evidence="1">The sequence shown here is derived from an EMBL/GenBank/DDBJ whole genome shotgun (WGS) entry which is preliminary data.</text>
</comment>
<dbReference type="GO" id="GO:0016874">
    <property type="term" value="F:ligase activity"/>
    <property type="evidence" value="ECO:0007669"/>
    <property type="project" value="UniProtKB-KW"/>
</dbReference>
<evidence type="ECO:0000313" key="2">
    <source>
        <dbReference type="Proteomes" id="UP001597214"/>
    </source>
</evidence>
<gene>
    <name evidence="1" type="ORF">ACFSCX_15305</name>
</gene>
<dbReference type="Pfam" id="PF13563">
    <property type="entry name" value="2_5_RNA_ligase2"/>
    <property type="match status" value="1"/>
</dbReference>
<keyword evidence="1" id="KW-0436">Ligase</keyword>
<organism evidence="1 2">
    <name type="scientific">Bacillus salitolerans</name>
    <dbReference type="NCBI Taxonomy" id="1437434"/>
    <lineage>
        <taxon>Bacteria</taxon>
        <taxon>Bacillati</taxon>
        <taxon>Bacillota</taxon>
        <taxon>Bacilli</taxon>
        <taxon>Bacillales</taxon>
        <taxon>Bacillaceae</taxon>
        <taxon>Bacillus</taxon>
    </lineage>
</organism>
<dbReference type="PANTHER" id="PTHR36039">
    <property type="match status" value="1"/>
</dbReference>
<keyword evidence="2" id="KW-1185">Reference proteome</keyword>
<reference evidence="2" key="1">
    <citation type="journal article" date="2019" name="Int. J. Syst. Evol. Microbiol.">
        <title>The Global Catalogue of Microorganisms (GCM) 10K type strain sequencing project: providing services to taxonomists for standard genome sequencing and annotation.</title>
        <authorList>
            <consortium name="The Broad Institute Genomics Platform"/>
            <consortium name="The Broad Institute Genome Sequencing Center for Infectious Disease"/>
            <person name="Wu L."/>
            <person name="Ma J."/>
        </authorList>
    </citation>
    <scope>NUCLEOTIDE SEQUENCE [LARGE SCALE GENOMIC DNA]</scope>
    <source>
        <strain evidence="2">CCUG 49339</strain>
    </source>
</reference>
<protein>
    <submittedName>
        <fullName evidence="1">2'-5' RNA ligase family protein</fullName>
    </submittedName>
</protein>